<sequence length="105" mass="10743">MALPVVRVPGVLRLVCRAVMEPLASRTAQVAWALLAARAAQRADRVVGGASHRAARAAPEARAVAAVLEARVGLMVPAAPATLAGLGAPLVGRKVERPQVSLRAA</sequence>
<accession>A0ABQ5R7X2</accession>
<organism evidence="1 2">
    <name type="scientific">Phytohabitans aurantiacus</name>
    <dbReference type="NCBI Taxonomy" id="3016789"/>
    <lineage>
        <taxon>Bacteria</taxon>
        <taxon>Bacillati</taxon>
        <taxon>Actinomycetota</taxon>
        <taxon>Actinomycetes</taxon>
        <taxon>Micromonosporales</taxon>
        <taxon>Micromonosporaceae</taxon>
    </lineage>
</organism>
<reference evidence="1" key="1">
    <citation type="submission" date="2022-12" db="EMBL/GenBank/DDBJ databases">
        <title>New Phytohabitans aurantiacus sp. RD004123 nov., an actinomycete isolated from soil.</title>
        <authorList>
            <person name="Triningsih D.W."/>
            <person name="Harunari E."/>
            <person name="Igarashi Y."/>
        </authorList>
    </citation>
    <scope>NUCLEOTIDE SEQUENCE</scope>
    <source>
        <strain evidence="1">RD004123</strain>
    </source>
</reference>
<proteinExistence type="predicted"/>
<gene>
    <name evidence="1" type="ORF">Pa4123_72540</name>
</gene>
<evidence type="ECO:0008006" key="3">
    <source>
        <dbReference type="Google" id="ProtNLM"/>
    </source>
</evidence>
<evidence type="ECO:0000313" key="2">
    <source>
        <dbReference type="Proteomes" id="UP001144280"/>
    </source>
</evidence>
<dbReference type="EMBL" id="BSDI01000052">
    <property type="protein sequence ID" value="GLI01977.1"/>
    <property type="molecule type" value="Genomic_DNA"/>
</dbReference>
<keyword evidence="2" id="KW-1185">Reference proteome</keyword>
<comment type="caution">
    <text evidence="1">The sequence shown here is derived from an EMBL/GenBank/DDBJ whole genome shotgun (WGS) entry which is preliminary data.</text>
</comment>
<evidence type="ECO:0000313" key="1">
    <source>
        <dbReference type="EMBL" id="GLI01977.1"/>
    </source>
</evidence>
<name>A0ABQ5R7X2_9ACTN</name>
<protein>
    <recommendedName>
        <fullName evidence="3">Secreted protein</fullName>
    </recommendedName>
</protein>
<dbReference type="Proteomes" id="UP001144280">
    <property type="component" value="Unassembled WGS sequence"/>
</dbReference>